<evidence type="ECO:0000259" key="2">
    <source>
        <dbReference type="Pfam" id="PF05124"/>
    </source>
</evidence>
<name>A0A832V242_9ARCH</name>
<comment type="caution">
    <text evidence="3">The sequence shown here is derived from an EMBL/GenBank/DDBJ whole genome shotgun (WGS) entry which is preliminary data.</text>
</comment>
<keyword evidence="4" id="KW-1185">Reference proteome</keyword>
<keyword evidence="1" id="KW-0175">Coiled coil</keyword>
<dbReference type="NCBIfam" id="TIGR01564">
    <property type="entry name" value="S_layer_MJ"/>
    <property type="match status" value="1"/>
</dbReference>
<evidence type="ECO:0000313" key="3">
    <source>
        <dbReference type="EMBL" id="HIK00656.1"/>
    </source>
</evidence>
<accession>A0A832V242</accession>
<dbReference type="AlphaFoldDB" id="A0A832V242"/>
<gene>
    <name evidence="3" type="ORF">H1016_03895</name>
</gene>
<sequence length="769" mass="80006">MEGKNMQGIWRKVGAAIGSAVILGATFGAAAFAQTAMDLGDYKSLVVSSDGTVSGLFVVGADAATADVVSAIDAAGWVTNQQVAGEGAAGGQVVLTPIETTVTGVKRHIQIDDNASNAYELGTAHTAGGVQDKIGPAGYASGDGVVDFLYSYKNKGPLYYSGADYQWHEELNVTLGNLNASRDDLESQAQDLYDEVVMKISANSLKYNLKFDKAFANANLNTILRGQKIWFMGKEYTVISAETTKIKLGATDAEVLLTTSNPKTTVGGVDVTLGGIFAVGTSGTYKAKITVTSGGTTETKFVTSGDTDTVAGIEIYVKNAVVTTSGTNEGEAQLVVGAGIIKLTDGDYLKRGDGTETTWLTTITNGSVGETSLTITASESQAYTALGGTYNALRPGGVIKAPNDLFTVTYNGLTNDKGTALKTRTINVNPELRIVKGVTTADTVRIKSVDGDFLYYNGSYVTSDMWVNTSTATFFVRDTTTEPVSWKESNTTPTIKVATGKDYTLNWTRTAVDSANGYLSIGGPALSQTGAGAPDSFVIVYNAATDKFDTANASSYYAYNQQFFTGDATARADAWFGRTSNLTPATRDYYTVYGAYVSSVSPQLITIKFPEGQAYAELVVGSQATGKGKAITVTPGQTATIGGTVVNVTGAVSGGKGVSLPAALAKLDTEVTSGDKSGYTLVLVGGPKVNRLVNELQTTNKLTKTIGPGAAVSAKGAGVIELVSDAWGTGKYAVVVAGADRVGTAKASKVLASFDANKALLDGKTVYEV</sequence>
<proteinExistence type="predicted"/>
<protein>
    <submittedName>
        <fullName evidence="3">S-layer protein</fullName>
    </submittedName>
</protein>
<feature type="domain" description="S-layer protein outer" evidence="2">
    <location>
        <begin position="49"/>
        <end position="752"/>
    </location>
</feature>
<feature type="coiled-coil region" evidence="1">
    <location>
        <begin position="168"/>
        <end position="195"/>
    </location>
</feature>
<evidence type="ECO:0000256" key="1">
    <source>
        <dbReference type="SAM" id="Coils"/>
    </source>
</evidence>
<dbReference type="InterPro" id="IPR006454">
    <property type="entry name" value="S_layer_MJ"/>
</dbReference>
<reference evidence="3 4" key="1">
    <citation type="journal article" name="Nat. Commun.">
        <title>Undinarchaeota illuminate DPANN phylogeny and the impact of gene transfer on archaeal evolution.</title>
        <authorList>
            <person name="Dombrowski N."/>
            <person name="Williams T.A."/>
            <person name="Sun J."/>
            <person name="Woodcroft B.J."/>
            <person name="Lee J.H."/>
            <person name="Minh B.Q."/>
            <person name="Rinke C."/>
            <person name="Spang A."/>
        </authorList>
    </citation>
    <scope>NUCLEOTIDE SEQUENCE [LARGE SCALE GENOMIC DNA]</scope>
    <source>
        <strain evidence="3">MAG_bin1129</strain>
    </source>
</reference>
<evidence type="ECO:0000313" key="4">
    <source>
        <dbReference type="Proteomes" id="UP000646946"/>
    </source>
</evidence>
<organism evidence="3 4">
    <name type="scientific">Candidatus Naiadarchaeum limnaeum</name>
    <dbReference type="NCBI Taxonomy" id="2756139"/>
    <lineage>
        <taxon>Archaea</taxon>
        <taxon>Candidatus Undinarchaeota</taxon>
        <taxon>Candidatus Undinarchaeia</taxon>
        <taxon>Candidatus Naiadarchaeales</taxon>
        <taxon>Candidatus Naiadarchaeaceae</taxon>
        <taxon>Candidatus Naiadarchaeum</taxon>
    </lineage>
</organism>
<dbReference type="EMBL" id="DVAB01000033">
    <property type="protein sequence ID" value="HIK00656.1"/>
    <property type="molecule type" value="Genomic_DNA"/>
</dbReference>
<dbReference type="InterPro" id="IPR022651">
    <property type="entry name" value="S_layer_C"/>
</dbReference>
<dbReference type="Proteomes" id="UP000646946">
    <property type="component" value="Unassembled WGS sequence"/>
</dbReference>
<dbReference type="Pfam" id="PF05124">
    <property type="entry name" value="S_layer_C"/>
    <property type="match status" value="1"/>
</dbReference>